<accession>A0ABU0KEK3</accession>
<dbReference type="Proteomes" id="UP001236795">
    <property type="component" value="Unassembled WGS sequence"/>
</dbReference>
<gene>
    <name evidence="1" type="ORF">QO019_002677</name>
</gene>
<organism evidence="1 2">
    <name type="scientific">Streptomyces thermodiastaticus</name>
    <dbReference type="NCBI Taxonomy" id="44061"/>
    <lineage>
        <taxon>Bacteria</taxon>
        <taxon>Bacillati</taxon>
        <taxon>Actinomycetota</taxon>
        <taxon>Actinomycetes</taxon>
        <taxon>Kitasatosporales</taxon>
        <taxon>Streptomycetaceae</taxon>
        <taxon>Streptomyces</taxon>
    </lineage>
</organism>
<comment type="caution">
    <text evidence="1">The sequence shown here is derived from an EMBL/GenBank/DDBJ whole genome shotgun (WGS) entry which is preliminary data.</text>
</comment>
<evidence type="ECO:0000313" key="1">
    <source>
        <dbReference type="EMBL" id="MDQ0487822.1"/>
    </source>
</evidence>
<reference evidence="1 2" key="1">
    <citation type="submission" date="2023-07" db="EMBL/GenBank/DDBJ databases">
        <title>Genomic Encyclopedia of Type Strains, Phase IV (KMG-IV): sequencing the most valuable type-strain genomes for metagenomic binning, comparative biology and taxonomic classification.</title>
        <authorList>
            <person name="Goeker M."/>
        </authorList>
    </citation>
    <scope>NUCLEOTIDE SEQUENCE [LARGE SCALE GENOMIC DNA]</scope>
    <source>
        <strain evidence="1 2">DSM 40573</strain>
    </source>
</reference>
<name>A0ABU0KEK3_9ACTN</name>
<keyword evidence="2" id="KW-1185">Reference proteome</keyword>
<sequence>MVISQEGRSIDYCLGRHPLEPLSPGQDSYWGYGGTVWGGGTPAMARADGGRQWCVAVSLQHWNEIDASGRPQPHTVDAAQAAFHRLAATG</sequence>
<dbReference type="RefSeq" id="WP_258906736.1">
    <property type="nucleotide sequence ID" value="NZ_JAUSWC010000008.1"/>
</dbReference>
<proteinExistence type="predicted"/>
<dbReference type="EMBL" id="JAUSWC010000008">
    <property type="protein sequence ID" value="MDQ0487822.1"/>
    <property type="molecule type" value="Genomic_DNA"/>
</dbReference>
<protein>
    <submittedName>
        <fullName evidence="1">Uncharacterized protein</fullName>
    </submittedName>
</protein>
<evidence type="ECO:0000313" key="2">
    <source>
        <dbReference type="Proteomes" id="UP001236795"/>
    </source>
</evidence>